<sequence>MLNPEVVALIEYRLNRARKTLEDAKLLFKHGRYNSCMNRLYYSVFYSVLALLRTENLMSSKHSGVRAMFHKEFVRKGIVPPELGKFYDEMFEFRQRGDYEDFVEFEKEKVSYCLEKVEEFVEFISKIVKNKTKG</sequence>
<dbReference type="Gene3D" id="1.20.120.330">
    <property type="entry name" value="Nucleotidyltransferases domain 2"/>
    <property type="match status" value="1"/>
</dbReference>
<reference evidence="3 4" key="1">
    <citation type="submission" date="2017-07" db="EMBL/GenBank/DDBJ databases">
        <title>Recovery of genomes from metagenomes via a dereplication, aggregation, and scoring strategy.</title>
        <authorList>
            <person name="Sieber C.M."/>
            <person name="Probst A.J."/>
            <person name="Sharrar A."/>
            <person name="Thomas B.C."/>
            <person name="Hess M."/>
            <person name="Tringe S.G."/>
            <person name="Banfield J.F."/>
        </authorList>
    </citation>
    <scope>NUCLEOTIDE SEQUENCE [LARGE SCALE GENOMIC DNA]</scope>
    <source>
        <strain evidence="3">JGI_Cruoil_03_44_89</strain>
    </source>
</reference>
<evidence type="ECO:0000313" key="3">
    <source>
        <dbReference type="EMBL" id="OYD13903.1"/>
    </source>
</evidence>
<comment type="similarity">
    <text evidence="1">Belongs to the UPF0332 family.</text>
</comment>
<proteinExistence type="inferred from homology"/>
<name>A0A235BN58_UNCW3</name>
<evidence type="ECO:0000313" key="4">
    <source>
        <dbReference type="Proteomes" id="UP000215215"/>
    </source>
</evidence>
<dbReference type="InterPro" id="IPR052226">
    <property type="entry name" value="UPF0332_toxin"/>
</dbReference>
<dbReference type="PANTHER" id="PTHR36565">
    <property type="entry name" value="UPF0332 PROTEIN TM_1000"/>
    <property type="match status" value="1"/>
</dbReference>
<comment type="caution">
    <text evidence="3">The sequence shown here is derived from an EMBL/GenBank/DDBJ whole genome shotgun (WGS) entry which is preliminary data.</text>
</comment>
<dbReference type="InterPro" id="IPR007842">
    <property type="entry name" value="HEPN_dom"/>
</dbReference>
<dbReference type="SMART" id="SM00748">
    <property type="entry name" value="HEPN"/>
    <property type="match status" value="1"/>
</dbReference>
<organism evidence="3 4">
    <name type="scientific">candidate division WOR-3 bacterium JGI_Cruoil_03_44_89</name>
    <dbReference type="NCBI Taxonomy" id="1973748"/>
    <lineage>
        <taxon>Bacteria</taxon>
        <taxon>Bacteria division WOR-3</taxon>
    </lineage>
</organism>
<dbReference type="Pfam" id="PF05168">
    <property type="entry name" value="HEPN"/>
    <property type="match status" value="1"/>
</dbReference>
<evidence type="ECO:0000256" key="1">
    <source>
        <dbReference type="ARBA" id="ARBA00038248"/>
    </source>
</evidence>
<dbReference type="AlphaFoldDB" id="A0A235BN58"/>
<accession>A0A235BN58</accession>
<protein>
    <recommendedName>
        <fullName evidence="2">HEPN domain-containing protein</fullName>
    </recommendedName>
</protein>
<gene>
    <name evidence="3" type="ORF">CH333_09605</name>
</gene>
<dbReference type="PANTHER" id="PTHR36565:SF1">
    <property type="entry name" value="UPF0332 PROTEIN TM_1000"/>
    <property type="match status" value="1"/>
</dbReference>
<feature type="domain" description="HEPN" evidence="2">
    <location>
        <begin position="14"/>
        <end position="120"/>
    </location>
</feature>
<dbReference type="EMBL" id="NOZQ01000211">
    <property type="protein sequence ID" value="OYD13903.1"/>
    <property type="molecule type" value="Genomic_DNA"/>
</dbReference>
<evidence type="ECO:0000259" key="2">
    <source>
        <dbReference type="SMART" id="SM00748"/>
    </source>
</evidence>
<dbReference type="Proteomes" id="UP000215215">
    <property type="component" value="Unassembled WGS sequence"/>
</dbReference>
<dbReference type="SUPFAM" id="SSF81593">
    <property type="entry name" value="Nucleotidyltransferase substrate binding subunit/domain"/>
    <property type="match status" value="1"/>
</dbReference>